<dbReference type="Proteomes" id="UP000526786">
    <property type="component" value="Unassembled WGS sequence"/>
</dbReference>
<name>A0AC60W127_9ARCH</name>
<proteinExistence type="predicted"/>
<reference evidence="1 2" key="1">
    <citation type="journal article" date="2020" name="Appl. Environ. Microbiol.">
        <title>Genomic Characteristics of a Novel Species of Ammonia-Oxidizing Archaea from the Jiulong River Estuary.</title>
        <authorList>
            <person name="Zou D."/>
            <person name="Wan R."/>
            <person name="Han L."/>
            <person name="Xu M.N."/>
            <person name="Liu Y."/>
            <person name="Liu H."/>
            <person name="Kao S.J."/>
            <person name="Li M."/>
        </authorList>
    </citation>
    <scope>NUCLEOTIDE SEQUENCE [LARGE SCALE GENOMIC DNA]</scope>
    <source>
        <strain evidence="1">W2bin3</strain>
    </source>
</reference>
<protein>
    <submittedName>
        <fullName evidence="1">Uncharacterized protein</fullName>
    </submittedName>
</protein>
<sequence length="89" mass="10098">MVTSYDGIKIRRVINKGTKIIEEEYKQPNWVGEQLYDHETKKISLAGDIMTSIAKGTNKARLHTVNRTRPTTPKGIMISINKGTSRVRL</sequence>
<accession>A0AC60W127</accession>
<gene>
    <name evidence="1" type="ORF">H2B05_00285</name>
</gene>
<comment type="caution">
    <text evidence="1">The sequence shown here is derived from an EMBL/GenBank/DDBJ whole genome shotgun (WGS) entry which is preliminary data.</text>
</comment>
<evidence type="ECO:0000313" key="1">
    <source>
        <dbReference type="EMBL" id="MBA4453366.1"/>
    </source>
</evidence>
<evidence type="ECO:0000313" key="2">
    <source>
        <dbReference type="Proteomes" id="UP000526786"/>
    </source>
</evidence>
<organism evidence="1 2">
    <name type="scientific">Candidatus Nitrosomaritimum aestuariumsis</name>
    <dbReference type="NCBI Taxonomy" id="3342354"/>
    <lineage>
        <taxon>Archaea</taxon>
        <taxon>Nitrososphaerota</taxon>
        <taxon>Nitrososphaeria</taxon>
        <taxon>Nitrosopumilales</taxon>
        <taxon>Nitrosopumilaceae</taxon>
        <taxon>Candidatus Nitrosomaritimum</taxon>
    </lineage>
</organism>
<dbReference type="EMBL" id="JACENC010000013">
    <property type="protein sequence ID" value="MBA4453366.1"/>
    <property type="molecule type" value="Genomic_DNA"/>
</dbReference>